<feature type="transmembrane region" description="Helical" evidence="2">
    <location>
        <begin position="227"/>
        <end position="246"/>
    </location>
</feature>
<gene>
    <name evidence="3" type="primary">LOC102596571</name>
</gene>
<name>M1A525_SOLTU</name>
<dbReference type="OrthoDB" id="1045822at2759"/>
<evidence type="ECO:0000313" key="3">
    <source>
        <dbReference type="EnsemblPlants" id="PGSC0003DMT400014896"/>
    </source>
</evidence>
<dbReference type="InterPro" id="IPR006461">
    <property type="entry name" value="PLAC_motif_containing"/>
</dbReference>
<accession>M1A525</accession>
<dbReference type="STRING" id="4113.M1A525"/>
<feature type="transmembrane region" description="Helical" evidence="2">
    <location>
        <begin position="192"/>
        <end position="215"/>
    </location>
</feature>
<dbReference type="PaxDb" id="4113-PGSC0003DMT400014896"/>
<dbReference type="NCBIfam" id="TIGR01571">
    <property type="entry name" value="A_thal_Cys_rich"/>
    <property type="match status" value="1"/>
</dbReference>
<dbReference type="InParanoid" id="M1A525"/>
<keyword evidence="4" id="KW-1185">Reference proteome</keyword>
<dbReference type="Gramene" id="PGSC0003DMT400014896">
    <property type="protein sequence ID" value="PGSC0003DMT400014896"/>
    <property type="gene ID" value="PGSC0003DMG400005813"/>
</dbReference>
<dbReference type="AlphaFoldDB" id="M1A525"/>
<reference evidence="3" key="2">
    <citation type="submission" date="2015-06" db="UniProtKB">
        <authorList>
            <consortium name="EnsemblPlants"/>
        </authorList>
    </citation>
    <scope>IDENTIFICATION</scope>
    <source>
        <strain evidence="3">DM1-3 516 R44</strain>
    </source>
</reference>
<dbReference type="Proteomes" id="UP000011115">
    <property type="component" value="Unassembled WGS sequence"/>
</dbReference>
<feature type="region of interest" description="Disordered" evidence="1">
    <location>
        <begin position="1"/>
        <end position="95"/>
    </location>
</feature>
<keyword evidence="2" id="KW-0812">Transmembrane</keyword>
<dbReference type="EnsemblPlants" id="PGSC0003DMT400014896">
    <property type="protein sequence ID" value="PGSC0003DMT400014896"/>
    <property type="gene ID" value="PGSC0003DMG400005813"/>
</dbReference>
<dbReference type="ExpressionAtlas" id="M1A525">
    <property type="expression patterns" value="baseline"/>
</dbReference>
<evidence type="ECO:0000256" key="1">
    <source>
        <dbReference type="SAM" id="MobiDB-lite"/>
    </source>
</evidence>
<feature type="compositionally biased region" description="Polar residues" evidence="1">
    <location>
        <begin position="1"/>
        <end position="28"/>
    </location>
</feature>
<feature type="compositionally biased region" description="Polar residues" evidence="1">
    <location>
        <begin position="68"/>
        <end position="84"/>
    </location>
</feature>
<proteinExistence type="predicted"/>
<dbReference type="HOGENOM" id="CLU_730374_0_0_1"/>
<protein>
    <submittedName>
        <fullName evidence="3">Uncharacterized protein</fullName>
    </submittedName>
</protein>
<keyword evidence="2" id="KW-0472">Membrane</keyword>
<dbReference type="PANTHER" id="PTHR15907">
    <property type="entry name" value="DUF614 FAMILY PROTEIN-RELATED"/>
    <property type="match status" value="1"/>
</dbReference>
<dbReference type="Pfam" id="PF04749">
    <property type="entry name" value="PLAC8"/>
    <property type="match status" value="1"/>
</dbReference>
<keyword evidence="2" id="KW-1133">Transmembrane helix</keyword>
<sequence length="379" mass="42714">MQTTDGNNENIPTSPSHQLSPKNSTQGDLSSQSLPPRSQSQNSMHRHLSPSSSSSSQNSMNESHSAIPATTTPIMSNSISSPPKNSLYGPPPPAQWSSLSTRIPWPLIPPQHQPPPCHQPPMIPYYPPMGVPPPFPPHFPMPFPHDQFHSFHHPMLLGNNNNNINNTSNGQIYSQPWSTGLFDCFSDIKNSWWEAALMFGLLEAFCCQASLVFAWYHRVQFRKKYNLMGNLFSEFAITLICMRLVLCQNYRQLNKLGFDVALGFTTCVCPCITSGQIAEIVSEGRTSCMEGVIINMLLCCLCCTTPLYTFYYRVKLRRKFKLEGNECLDCLIHTLCCYCALCQEYRELHRQGFDPALGKSRCTKHSVKITSFCKNNFLT</sequence>
<evidence type="ECO:0000256" key="2">
    <source>
        <dbReference type="SAM" id="Phobius"/>
    </source>
</evidence>
<organism evidence="3 4">
    <name type="scientific">Solanum tuberosum</name>
    <name type="common">Potato</name>
    <dbReference type="NCBI Taxonomy" id="4113"/>
    <lineage>
        <taxon>Eukaryota</taxon>
        <taxon>Viridiplantae</taxon>
        <taxon>Streptophyta</taxon>
        <taxon>Embryophyta</taxon>
        <taxon>Tracheophyta</taxon>
        <taxon>Spermatophyta</taxon>
        <taxon>Magnoliopsida</taxon>
        <taxon>eudicotyledons</taxon>
        <taxon>Gunneridae</taxon>
        <taxon>Pentapetalae</taxon>
        <taxon>asterids</taxon>
        <taxon>lamiids</taxon>
        <taxon>Solanales</taxon>
        <taxon>Solanaceae</taxon>
        <taxon>Solanoideae</taxon>
        <taxon>Solaneae</taxon>
        <taxon>Solanum</taxon>
    </lineage>
</organism>
<reference evidence="4" key="1">
    <citation type="journal article" date="2011" name="Nature">
        <title>Genome sequence and analysis of the tuber crop potato.</title>
        <authorList>
            <consortium name="The Potato Genome Sequencing Consortium"/>
        </authorList>
    </citation>
    <scope>NUCLEOTIDE SEQUENCE [LARGE SCALE GENOMIC DNA]</scope>
    <source>
        <strain evidence="4">cv. DM1-3 516 R44</strain>
    </source>
</reference>
<evidence type="ECO:0000313" key="4">
    <source>
        <dbReference type="Proteomes" id="UP000011115"/>
    </source>
</evidence>
<feature type="compositionally biased region" description="Low complexity" evidence="1">
    <location>
        <begin position="29"/>
        <end position="65"/>
    </location>
</feature>
<feature type="transmembrane region" description="Helical" evidence="2">
    <location>
        <begin position="292"/>
        <end position="311"/>
    </location>
</feature>
<dbReference type="eggNOG" id="ENOG502RRKV">
    <property type="taxonomic scope" value="Eukaryota"/>
</dbReference>